<evidence type="ECO:0000259" key="8">
    <source>
        <dbReference type="SMART" id="SM00835"/>
    </source>
</evidence>
<comment type="similarity">
    <text evidence="4">Belongs to the 7S seed storage protein family.</text>
</comment>
<dbReference type="PANTHER" id="PTHR31189:SF41">
    <property type="entry name" value="VICILIN C72"/>
    <property type="match status" value="1"/>
</dbReference>
<evidence type="ECO:0000256" key="7">
    <source>
        <dbReference type="SAM" id="SignalP"/>
    </source>
</evidence>
<organism evidence="9 10">
    <name type="scientific">Lupinus angustifolius</name>
    <name type="common">Narrow-leaved blue lupine</name>
    <dbReference type="NCBI Taxonomy" id="3871"/>
    <lineage>
        <taxon>Eukaryota</taxon>
        <taxon>Viridiplantae</taxon>
        <taxon>Streptophyta</taxon>
        <taxon>Embryophyta</taxon>
        <taxon>Tracheophyta</taxon>
        <taxon>Spermatophyta</taxon>
        <taxon>Magnoliopsida</taxon>
        <taxon>eudicotyledons</taxon>
        <taxon>Gunneridae</taxon>
        <taxon>Pentapetalae</taxon>
        <taxon>rosids</taxon>
        <taxon>fabids</taxon>
        <taxon>Fabales</taxon>
        <taxon>Fabaceae</taxon>
        <taxon>Papilionoideae</taxon>
        <taxon>50 kb inversion clade</taxon>
        <taxon>genistoids sensu lato</taxon>
        <taxon>core genistoids</taxon>
        <taxon>Genisteae</taxon>
        <taxon>Lupinus</taxon>
    </lineage>
</organism>
<dbReference type="CDD" id="cd02245">
    <property type="entry name" value="cupin_7S_vicilin-like_C"/>
    <property type="match status" value="1"/>
</dbReference>
<feature type="region of interest" description="Disordered" evidence="6">
    <location>
        <begin position="421"/>
        <end position="445"/>
    </location>
</feature>
<feature type="domain" description="Cupin type-1" evidence="8">
    <location>
        <begin position="440"/>
        <end position="600"/>
    </location>
</feature>
<reference evidence="9 10" key="1">
    <citation type="journal article" date="2017" name="Plant Biotechnol. J.">
        <title>A comprehensive draft genome sequence for lupin (Lupinus angustifolius), an emerging health food: insights into plant-microbe interactions and legume evolution.</title>
        <authorList>
            <person name="Hane J.K."/>
            <person name="Ming Y."/>
            <person name="Kamphuis L.G."/>
            <person name="Nelson M.N."/>
            <person name="Garg G."/>
            <person name="Atkins C.A."/>
            <person name="Bayer P.E."/>
            <person name="Bravo A."/>
            <person name="Bringans S."/>
            <person name="Cannon S."/>
            <person name="Edwards D."/>
            <person name="Foley R."/>
            <person name="Gao L.L."/>
            <person name="Harrison M.J."/>
            <person name="Huang W."/>
            <person name="Hurgobin B."/>
            <person name="Li S."/>
            <person name="Liu C.W."/>
            <person name="McGrath A."/>
            <person name="Morahan G."/>
            <person name="Murray J."/>
            <person name="Weller J."/>
            <person name="Jian J."/>
            <person name="Singh K.B."/>
        </authorList>
    </citation>
    <scope>NUCLEOTIDE SEQUENCE [LARGE SCALE GENOMIC DNA]</scope>
    <source>
        <strain evidence="10">cv. Tanjil</strain>
        <tissue evidence="9">Whole plant</tissue>
    </source>
</reference>
<evidence type="ECO:0000313" key="10">
    <source>
        <dbReference type="Proteomes" id="UP000188354"/>
    </source>
</evidence>
<evidence type="ECO:0000256" key="2">
    <source>
        <dbReference type="ARBA" id="ARBA00023129"/>
    </source>
</evidence>
<keyword evidence="10" id="KW-1185">Reference proteome</keyword>
<gene>
    <name evidence="9" type="ORF">TanjilG_29350</name>
</gene>
<dbReference type="InterPro" id="IPR050253">
    <property type="entry name" value="Seed_Storage-Functional"/>
</dbReference>
<feature type="compositionally biased region" description="Basic and acidic residues" evidence="6">
    <location>
        <begin position="184"/>
        <end position="203"/>
    </location>
</feature>
<dbReference type="InterPro" id="IPR014710">
    <property type="entry name" value="RmlC-like_jellyroll"/>
</dbReference>
<comment type="function">
    <text evidence="5">Seed storage protein. Accumulates during seed development and is hydrolyzed after germination to provide a carbon and nitrogen source for the developing seedling.</text>
</comment>
<feature type="signal peptide" evidence="7">
    <location>
        <begin position="1"/>
        <end position="30"/>
    </location>
</feature>
<feature type="compositionally biased region" description="Basic and acidic residues" evidence="6">
    <location>
        <begin position="33"/>
        <end position="105"/>
    </location>
</feature>
<keyword evidence="7" id="KW-0732">Signal</keyword>
<dbReference type="OMA" id="NQRGPDW"/>
<dbReference type="SMART" id="SM00835">
    <property type="entry name" value="Cupin_1"/>
    <property type="match status" value="2"/>
</dbReference>
<dbReference type="PANTHER" id="PTHR31189">
    <property type="entry name" value="OS03G0336100 PROTEIN-RELATED"/>
    <property type="match status" value="1"/>
</dbReference>
<dbReference type="EMBL" id="CM007370">
    <property type="protein sequence ID" value="OIW03365.1"/>
    <property type="molecule type" value="Genomic_DNA"/>
</dbReference>
<feature type="domain" description="Cupin type-1" evidence="8">
    <location>
        <begin position="217"/>
        <end position="375"/>
    </location>
</feature>
<dbReference type="STRING" id="3871.A0A1J7HNR4"/>
<protein>
    <recommendedName>
        <fullName evidence="8">Cupin type-1 domain-containing protein</fullName>
    </recommendedName>
</protein>
<keyword evidence="1" id="KW-0758">Storage protein</keyword>
<feature type="region of interest" description="Disordered" evidence="6">
    <location>
        <begin position="612"/>
        <end position="632"/>
    </location>
</feature>
<keyword evidence="2" id="KW-0708">Seed storage protein</keyword>
<accession>A0A1J7HNR4</accession>
<dbReference type="AlphaFoldDB" id="A0A1J7HNR4"/>
<dbReference type="GO" id="GO:0045735">
    <property type="term" value="F:nutrient reservoir activity"/>
    <property type="evidence" value="ECO:0007669"/>
    <property type="project" value="UniProtKB-KW"/>
</dbReference>
<evidence type="ECO:0000256" key="3">
    <source>
        <dbReference type="ARBA" id="ARBA00023180"/>
    </source>
</evidence>
<dbReference type="Pfam" id="PF00190">
    <property type="entry name" value="Cupin_1"/>
    <property type="match status" value="1"/>
</dbReference>
<feature type="compositionally biased region" description="Basic and acidic residues" evidence="6">
    <location>
        <begin position="136"/>
        <end position="174"/>
    </location>
</feature>
<dbReference type="Proteomes" id="UP000188354">
    <property type="component" value="Chromosome LG10"/>
</dbReference>
<dbReference type="Gene3D" id="2.60.120.10">
    <property type="entry name" value="Jelly Rolls"/>
    <property type="match status" value="2"/>
</dbReference>
<feature type="region of interest" description="Disordered" evidence="6">
    <location>
        <begin position="33"/>
        <end position="221"/>
    </location>
</feature>
<sequence length="643" mass="75920">MAKMRVRFPMLVLLLGVVFLLAVSIGIAYGEKDVIKNPERPEERQEEERDPRQPPRSRQQEEQEREHRREKERDREPSRGRSESKQSQEEERERRKEHDREREQEQQPQYGRRHEEEEKGEEEEEGQARRQRPQRRREEREQEQGSSSESRRQSGDERRHRHEKREQREEREQEQGSSSGRQSDYGRRQRHEGREQREEREQEQGSSSESHRLRNPYYFSSERFQTRYKNKNGQIRVLERFDQRTNRLENLQNYRIVEFQSRPNTLILPKHSDADYILVVLNGRATITIVNPDKRQAYNLEYGDALRLPAGTTSYILNPDDNQDLRVVKLAIPINNPGKFYDFYPSRTKDQQSYFSGFSKNTLEATFNVSHLIYTHYEEIQRILLGYEDEQEDEEQRREQEQSHQDEGVIVRVSKEQIQELRKHAQSSSRKGKPSESGPFNLRSNEPIYSNKFGNFYEITPDRNPQVQDLDISLIFTEISEGALLLPHYNSKAIFVIVVDEGEGNYELVGIRNQQRQQDEQEVEEVRSYNARLSEGDILVIPAGHPLSINASSNLRLLGFGINADENQRNFLAGSEDNVIRQLDREVKELIFPGSAEDVERLIRNQQQSYFANAQPQQQQQQREKEGRRGRRGPISSILSALY</sequence>
<dbReference type="Gramene" id="OIW03365">
    <property type="protein sequence ID" value="OIW03365"/>
    <property type="gene ID" value="TanjilG_29350"/>
</dbReference>
<dbReference type="CDD" id="cd02244">
    <property type="entry name" value="cupin_7S_vicilin-like_N"/>
    <property type="match status" value="1"/>
</dbReference>
<name>A0A1J7HNR4_LUPAN</name>
<keyword evidence="3" id="KW-0325">Glycoprotein</keyword>
<evidence type="ECO:0000256" key="5">
    <source>
        <dbReference type="ARBA" id="ARBA00037082"/>
    </source>
</evidence>
<evidence type="ECO:0000313" key="9">
    <source>
        <dbReference type="EMBL" id="OIW03365.1"/>
    </source>
</evidence>
<dbReference type="SUPFAM" id="SSF51182">
    <property type="entry name" value="RmlC-like cupins"/>
    <property type="match status" value="2"/>
</dbReference>
<feature type="chain" id="PRO_5012814579" description="Cupin type-1 domain-containing protein" evidence="7">
    <location>
        <begin position="31"/>
        <end position="643"/>
    </location>
</feature>
<proteinExistence type="inferred from homology"/>
<dbReference type="InterPro" id="IPR006045">
    <property type="entry name" value="Cupin_1"/>
</dbReference>
<evidence type="ECO:0000256" key="6">
    <source>
        <dbReference type="SAM" id="MobiDB-lite"/>
    </source>
</evidence>
<feature type="compositionally biased region" description="Low complexity" evidence="6">
    <location>
        <begin position="612"/>
        <end position="621"/>
    </location>
</feature>
<evidence type="ECO:0000256" key="4">
    <source>
        <dbReference type="ARBA" id="ARBA00023597"/>
    </source>
</evidence>
<evidence type="ECO:0000256" key="1">
    <source>
        <dbReference type="ARBA" id="ARBA00022761"/>
    </source>
</evidence>
<dbReference type="InterPro" id="IPR011051">
    <property type="entry name" value="RmlC_Cupin_sf"/>
</dbReference>